<protein>
    <submittedName>
        <fullName evidence="1">Uncharacterized protein</fullName>
    </submittedName>
</protein>
<dbReference type="EMBL" id="JAVYJV010000003">
    <property type="protein sequence ID" value="KAK4375681.1"/>
    <property type="molecule type" value="Genomic_DNA"/>
</dbReference>
<gene>
    <name evidence="1" type="ORF">RND71_006358</name>
</gene>
<dbReference type="AlphaFoldDB" id="A0AAE1SVY6"/>
<accession>A0AAE1SVY6</accession>
<dbReference type="Proteomes" id="UP001291623">
    <property type="component" value="Unassembled WGS sequence"/>
</dbReference>
<proteinExistence type="predicted"/>
<keyword evidence="2" id="KW-1185">Reference proteome</keyword>
<evidence type="ECO:0000313" key="1">
    <source>
        <dbReference type="EMBL" id="KAK4375681.1"/>
    </source>
</evidence>
<reference evidence="1" key="1">
    <citation type="submission" date="2023-12" db="EMBL/GenBank/DDBJ databases">
        <title>Genome assembly of Anisodus tanguticus.</title>
        <authorList>
            <person name="Wang Y.-J."/>
        </authorList>
    </citation>
    <scope>NUCLEOTIDE SEQUENCE</scope>
    <source>
        <strain evidence="1">KB-2021</strain>
        <tissue evidence="1">Leaf</tissue>
    </source>
</reference>
<comment type="caution">
    <text evidence="1">The sequence shown here is derived from an EMBL/GenBank/DDBJ whole genome shotgun (WGS) entry which is preliminary data.</text>
</comment>
<organism evidence="1 2">
    <name type="scientific">Anisodus tanguticus</name>
    <dbReference type="NCBI Taxonomy" id="243964"/>
    <lineage>
        <taxon>Eukaryota</taxon>
        <taxon>Viridiplantae</taxon>
        <taxon>Streptophyta</taxon>
        <taxon>Embryophyta</taxon>
        <taxon>Tracheophyta</taxon>
        <taxon>Spermatophyta</taxon>
        <taxon>Magnoliopsida</taxon>
        <taxon>eudicotyledons</taxon>
        <taxon>Gunneridae</taxon>
        <taxon>Pentapetalae</taxon>
        <taxon>asterids</taxon>
        <taxon>lamiids</taxon>
        <taxon>Solanales</taxon>
        <taxon>Solanaceae</taxon>
        <taxon>Solanoideae</taxon>
        <taxon>Hyoscyameae</taxon>
        <taxon>Anisodus</taxon>
    </lineage>
</organism>
<evidence type="ECO:0000313" key="2">
    <source>
        <dbReference type="Proteomes" id="UP001291623"/>
    </source>
</evidence>
<sequence>MQRVMVESLLQAVGGKTFLELQTKFAVDFHLFYRHLKPVWQTFKILKSIFC</sequence>
<name>A0AAE1SVY6_9SOLA</name>